<dbReference type="RefSeq" id="WP_013659496.1">
    <property type="nucleotide sequence ID" value="NC_015276.1"/>
</dbReference>
<dbReference type="Pfam" id="PF12697">
    <property type="entry name" value="Abhydrolase_6"/>
    <property type="match status" value="1"/>
</dbReference>
<feature type="domain" description="AB hydrolase-1" evidence="1">
    <location>
        <begin position="36"/>
        <end position="287"/>
    </location>
</feature>
<protein>
    <submittedName>
        <fullName evidence="2">Alpha/beta hydrolase fold protein</fullName>
    </submittedName>
</protein>
<dbReference type="PRINTS" id="PR00111">
    <property type="entry name" value="ABHYDROLASE"/>
</dbReference>
<dbReference type="PATRIC" id="fig|717774.3.peg.295"/>
<dbReference type="eggNOG" id="COG2267">
    <property type="taxonomic scope" value="Bacteria"/>
</dbReference>
<keyword evidence="2" id="KW-0378">Hydrolase</keyword>
<dbReference type="InterPro" id="IPR029058">
    <property type="entry name" value="AB_hydrolase_fold"/>
</dbReference>
<dbReference type="SUPFAM" id="SSF53474">
    <property type="entry name" value="alpha/beta-Hydrolases"/>
    <property type="match status" value="1"/>
</dbReference>
<name>F2JXU1_MARM1</name>
<dbReference type="InterPro" id="IPR000073">
    <property type="entry name" value="AB_hydrolase_1"/>
</dbReference>
<dbReference type="Gene3D" id="3.40.50.1820">
    <property type="entry name" value="alpha/beta hydrolase"/>
    <property type="match status" value="1"/>
</dbReference>
<dbReference type="GO" id="GO:0016787">
    <property type="term" value="F:hydrolase activity"/>
    <property type="evidence" value="ECO:0007669"/>
    <property type="project" value="UniProtKB-KW"/>
</dbReference>
<dbReference type="OrthoDB" id="5729753at2"/>
<evidence type="ECO:0000259" key="1">
    <source>
        <dbReference type="Pfam" id="PF12697"/>
    </source>
</evidence>
<dbReference type="STRING" id="717774.Marme_0287"/>
<dbReference type="PANTHER" id="PTHR42886:SF29">
    <property type="entry name" value="PUMMELIG, ISOFORM A"/>
    <property type="match status" value="1"/>
</dbReference>
<accession>F2JXU1</accession>
<organism evidence="2 3">
    <name type="scientific">Marinomonas mediterranea (strain ATCC 700492 / JCM 21426 / NBRC 103028 / MMB-1)</name>
    <dbReference type="NCBI Taxonomy" id="717774"/>
    <lineage>
        <taxon>Bacteria</taxon>
        <taxon>Pseudomonadati</taxon>
        <taxon>Pseudomonadota</taxon>
        <taxon>Gammaproteobacteria</taxon>
        <taxon>Oceanospirillales</taxon>
        <taxon>Oceanospirillaceae</taxon>
        <taxon>Marinomonas</taxon>
    </lineage>
</organism>
<evidence type="ECO:0000313" key="2">
    <source>
        <dbReference type="EMBL" id="ADZ89590.1"/>
    </source>
</evidence>
<sequence>MNSLNFEPISFQNEKDNWALAGYKHQSESPRKALHFLHGNGFAVGTYSKMLSPLAKDYTILTQDAAGHGESPAGKAFIGWNETARRFNESLVHYSETLDVPLCGVGHSFGGAMTLLMSVQAPEHFERLVLLDPALFPPRLIWLLRGMQIAGLDHYVPLAKRTRKRRTQWDSYAQVKKSFLGRGIFKGWDEECLEDYIRYSLTCDDHNHYHLNCPTWMEAAIFASYPKGLWKAVKRLSVPTQIVYGKDTYKYFKESYHLAAKLNSNIQLVEVEGEHCFMQEQPFDTAEVVRGLL</sequence>
<dbReference type="HOGENOM" id="CLU_020336_22_0_6"/>
<reference evidence="2 3" key="1">
    <citation type="journal article" date="2012" name="Stand. Genomic Sci.">
        <title>Complete genome sequence of the melanogenic marine bacterium Marinomonas mediterranea type strain (MMB-1(T)).</title>
        <authorList>
            <person name="Lucas-Elio P."/>
            <person name="Goodwin L."/>
            <person name="Woyke T."/>
            <person name="Pitluck S."/>
            <person name="Nolan M."/>
            <person name="Kyrpides N.C."/>
            <person name="Detter J.C."/>
            <person name="Copeland A."/>
            <person name="Teshima H."/>
            <person name="Bruce D."/>
            <person name="Detter C."/>
            <person name="Tapia R."/>
            <person name="Han S."/>
            <person name="Land M.L."/>
            <person name="Ivanova N."/>
            <person name="Mikhailova N."/>
            <person name="Johnston A.W."/>
            <person name="Sanchez-Amat A."/>
        </authorList>
    </citation>
    <scope>NUCLEOTIDE SEQUENCE [LARGE SCALE GENOMIC DNA]</scope>
    <source>
        <strain evidence="3">ATCC 700492 / JCM 21426 / NBRC 103028 / MMB-1</strain>
    </source>
</reference>
<dbReference type="Proteomes" id="UP000001062">
    <property type="component" value="Chromosome"/>
</dbReference>
<evidence type="ECO:0000313" key="3">
    <source>
        <dbReference type="Proteomes" id="UP000001062"/>
    </source>
</evidence>
<proteinExistence type="predicted"/>
<keyword evidence="3" id="KW-1185">Reference proteome</keyword>
<dbReference type="PANTHER" id="PTHR42886">
    <property type="entry name" value="RE40534P-RELATED"/>
    <property type="match status" value="1"/>
</dbReference>
<dbReference type="AlphaFoldDB" id="F2JXU1"/>
<gene>
    <name evidence="2" type="ordered locus">Marme_0287</name>
</gene>
<dbReference type="KEGG" id="mme:Marme_0287"/>
<dbReference type="EMBL" id="CP002583">
    <property type="protein sequence ID" value="ADZ89590.1"/>
    <property type="molecule type" value="Genomic_DNA"/>
</dbReference>